<gene>
    <name evidence="2" type="ORF">SAMN03080601_03562</name>
</gene>
<name>A0A1T5HUB7_9BACT</name>
<feature type="non-terminal residue" evidence="2">
    <location>
        <position position="75"/>
    </location>
</feature>
<dbReference type="EMBL" id="FUYV01000059">
    <property type="protein sequence ID" value="SKC24265.1"/>
    <property type="molecule type" value="Genomic_DNA"/>
</dbReference>
<dbReference type="AlphaFoldDB" id="A0A1T5HUB7"/>
<evidence type="ECO:0000313" key="3">
    <source>
        <dbReference type="Proteomes" id="UP000191055"/>
    </source>
</evidence>
<feature type="compositionally biased region" description="Polar residues" evidence="1">
    <location>
        <begin position="54"/>
        <end position="69"/>
    </location>
</feature>
<evidence type="ECO:0000313" key="2">
    <source>
        <dbReference type="EMBL" id="SKC24265.1"/>
    </source>
</evidence>
<accession>A0A1T5HUB7</accession>
<proteinExistence type="predicted"/>
<sequence>MPGHNIIYKILGFWCLHKPFCPAPTFVTADSDDSRNPQHFIYVTVIAQCKESRPTNGTFGFFQRTSQRSKNQKSH</sequence>
<dbReference type="STRING" id="889453.SAMN03080601_03562"/>
<evidence type="ECO:0000256" key="1">
    <source>
        <dbReference type="SAM" id="MobiDB-lite"/>
    </source>
</evidence>
<protein>
    <submittedName>
        <fullName evidence="2">Uncharacterized protein</fullName>
    </submittedName>
</protein>
<keyword evidence="3" id="KW-1185">Reference proteome</keyword>
<organism evidence="2 3">
    <name type="scientific">Alkalitalea saponilacus</name>
    <dbReference type="NCBI Taxonomy" id="889453"/>
    <lineage>
        <taxon>Bacteria</taxon>
        <taxon>Pseudomonadati</taxon>
        <taxon>Bacteroidota</taxon>
        <taxon>Bacteroidia</taxon>
        <taxon>Marinilabiliales</taxon>
        <taxon>Marinilabiliaceae</taxon>
        <taxon>Alkalitalea</taxon>
    </lineage>
</organism>
<feature type="region of interest" description="Disordered" evidence="1">
    <location>
        <begin position="54"/>
        <end position="75"/>
    </location>
</feature>
<reference evidence="2 3" key="1">
    <citation type="submission" date="2017-02" db="EMBL/GenBank/DDBJ databases">
        <authorList>
            <person name="Peterson S.W."/>
        </authorList>
    </citation>
    <scope>NUCLEOTIDE SEQUENCE [LARGE SCALE GENOMIC DNA]</scope>
    <source>
        <strain evidence="2 3">DSM 24412</strain>
    </source>
</reference>
<dbReference type="Proteomes" id="UP000191055">
    <property type="component" value="Unassembled WGS sequence"/>
</dbReference>